<dbReference type="GO" id="GO:0006412">
    <property type="term" value="P:translation"/>
    <property type="evidence" value="ECO:0007669"/>
    <property type="project" value="UniProtKB-UniRule"/>
</dbReference>
<comment type="caution">
    <text evidence="9">The sequence shown here is derived from an EMBL/GenBank/DDBJ whole genome shotgun (WGS) entry which is preliminary data.</text>
</comment>
<dbReference type="AlphaFoldDB" id="A0A1G2S7P4"/>
<name>A0A1G2S7P4_9BACT</name>
<dbReference type="PANTHER" id="PTHR12899:SF3">
    <property type="entry name" value="LARGE RIBOSOMAL SUBUNIT PROTEIN UL18M"/>
    <property type="match status" value="1"/>
</dbReference>
<dbReference type="EMBL" id="MHUS01000019">
    <property type="protein sequence ID" value="OHA80719.1"/>
    <property type="molecule type" value="Genomic_DNA"/>
</dbReference>
<feature type="region of interest" description="Disordered" evidence="8">
    <location>
        <begin position="1"/>
        <end position="23"/>
    </location>
</feature>
<sequence length="117" mass="12547">MNTKGTKKTQGRARRQARVRAKVSGTHAVPRLSVYKSNRFMYAQLIDDTTGKTLAAASDMGGGKGNKVERASAVGKALAKAAQEKKITKVVFDRGGFRYMGRVKALADGAREGGLVF</sequence>
<reference evidence="9 10" key="1">
    <citation type="journal article" date="2016" name="Nat. Commun.">
        <title>Thousands of microbial genomes shed light on interconnected biogeochemical processes in an aquifer system.</title>
        <authorList>
            <person name="Anantharaman K."/>
            <person name="Brown C.T."/>
            <person name="Hug L.A."/>
            <person name="Sharon I."/>
            <person name="Castelle C.J."/>
            <person name="Probst A.J."/>
            <person name="Thomas B.C."/>
            <person name="Singh A."/>
            <person name="Wilkins M.J."/>
            <person name="Karaoz U."/>
            <person name="Brodie E.L."/>
            <person name="Williams K.H."/>
            <person name="Hubbard S.S."/>
            <person name="Banfield J.F."/>
        </authorList>
    </citation>
    <scope>NUCLEOTIDE SEQUENCE [LARGE SCALE GENOMIC DNA]</scope>
</reference>
<evidence type="ECO:0000256" key="5">
    <source>
        <dbReference type="ARBA" id="ARBA00023274"/>
    </source>
</evidence>
<evidence type="ECO:0000313" key="9">
    <source>
        <dbReference type="EMBL" id="OHA80719.1"/>
    </source>
</evidence>
<dbReference type="PANTHER" id="PTHR12899">
    <property type="entry name" value="39S RIBOSOMAL PROTEIN L18, MITOCHONDRIAL"/>
    <property type="match status" value="1"/>
</dbReference>
<dbReference type="InterPro" id="IPR004389">
    <property type="entry name" value="Ribosomal_uL18_bac-type"/>
</dbReference>
<evidence type="ECO:0000256" key="4">
    <source>
        <dbReference type="ARBA" id="ARBA00022980"/>
    </source>
</evidence>
<feature type="compositionally biased region" description="Basic residues" evidence="8">
    <location>
        <begin position="1"/>
        <end position="21"/>
    </location>
</feature>
<dbReference type="GO" id="GO:0022625">
    <property type="term" value="C:cytosolic large ribosomal subunit"/>
    <property type="evidence" value="ECO:0007669"/>
    <property type="project" value="TreeGrafter"/>
</dbReference>
<dbReference type="GO" id="GO:0003735">
    <property type="term" value="F:structural constituent of ribosome"/>
    <property type="evidence" value="ECO:0007669"/>
    <property type="project" value="InterPro"/>
</dbReference>
<dbReference type="InterPro" id="IPR057268">
    <property type="entry name" value="Ribosomal_L18"/>
</dbReference>
<keyword evidence="3 7" id="KW-0694">RNA-binding</keyword>
<gene>
    <name evidence="7" type="primary">rplR</name>
    <name evidence="9" type="ORF">A2675_02385</name>
</gene>
<organism evidence="9 10">
    <name type="scientific">Candidatus Yonathbacteria bacterium RIFCSPHIGHO2_01_FULL_51_10</name>
    <dbReference type="NCBI Taxonomy" id="1802723"/>
    <lineage>
        <taxon>Bacteria</taxon>
        <taxon>Candidatus Yonathiibacteriota</taxon>
    </lineage>
</organism>
<dbReference type="SUPFAM" id="SSF53137">
    <property type="entry name" value="Translational machinery components"/>
    <property type="match status" value="1"/>
</dbReference>
<comment type="similarity">
    <text evidence="1 7">Belongs to the universal ribosomal protein uL18 family.</text>
</comment>
<evidence type="ECO:0000256" key="1">
    <source>
        <dbReference type="ARBA" id="ARBA00007116"/>
    </source>
</evidence>
<evidence type="ECO:0000256" key="7">
    <source>
        <dbReference type="HAMAP-Rule" id="MF_01337"/>
    </source>
</evidence>
<dbReference type="NCBIfam" id="TIGR00060">
    <property type="entry name" value="L18_bact"/>
    <property type="match status" value="1"/>
</dbReference>
<dbReference type="FunFam" id="3.30.420.100:FF:000001">
    <property type="entry name" value="50S ribosomal protein L18"/>
    <property type="match status" value="1"/>
</dbReference>
<dbReference type="STRING" id="1802723.A2675_02385"/>
<dbReference type="InterPro" id="IPR005484">
    <property type="entry name" value="Ribosomal_uL18_bac/plant/anim"/>
</dbReference>
<comment type="subunit">
    <text evidence="7">Part of the 50S ribosomal subunit; part of the 5S rRNA/L5/L18/L25 subcomplex. Contacts the 5S and 23S rRNAs.</text>
</comment>
<keyword evidence="4 7" id="KW-0689">Ribosomal protein</keyword>
<dbReference type="HAMAP" id="MF_01337_B">
    <property type="entry name" value="Ribosomal_uL18_B"/>
    <property type="match status" value="1"/>
</dbReference>
<evidence type="ECO:0000313" key="10">
    <source>
        <dbReference type="Proteomes" id="UP000176997"/>
    </source>
</evidence>
<evidence type="ECO:0000256" key="6">
    <source>
        <dbReference type="ARBA" id="ARBA00035197"/>
    </source>
</evidence>
<evidence type="ECO:0000256" key="3">
    <source>
        <dbReference type="ARBA" id="ARBA00022884"/>
    </source>
</evidence>
<accession>A0A1G2S7P4</accession>
<dbReference type="Proteomes" id="UP000176997">
    <property type="component" value="Unassembled WGS sequence"/>
</dbReference>
<evidence type="ECO:0000256" key="2">
    <source>
        <dbReference type="ARBA" id="ARBA00022730"/>
    </source>
</evidence>
<keyword evidence="5 7" id="KW-0687">Ribonucleoprotein</keyword>
<protein>
    <recommendedName>
        <fullName evidence="6 7">Large ribosomal subunit protein uL18</fullName>
    </recommendedName>
</protein>
<comment type="function">
    <text evidence="7">This is one of the proteins that bind and probably mediate the attachment of the 5S RNA into the large ribosomal subunit, where it forms part of the central protuberance.</text>
</comment>
<dbReference type="Gene3D" id="3.30.420.100">
    <property type="match status" value="1"/>
</dbReference>
<dbReference type="Pfam" id="PF00861">
    <property type="entry name" value="Ribosomal_L18p"/>
    <property type="match status" value="1"/>
</dbReference>
<proteinExistence type="inferred from homology"/>
<dbReference type="CDD" id="cd00432">
    <property type="entry name" value="Ribosomal_L18_L5e"/>
    <property type="match status" value="1"/>
</dbReference>
<dbReference type="GO" id="GO:0008097">
    <property type="term" value="F:5S rRNA binding"/>
    <property type="evidence" value="ECO:0007669"/>
    <property type="project" value="TreeGrafter"/>
</dbReference>
<evidence type="ECO:0000256" key="8">
    <source>
        <dbReference type="SAM" id="MobiDB-lite"/>
    </source>
</evidence>
<keyword evidence="2 7" id="KW-0699">rRNA-binding</keyword>